<dbReference type="EMBL" id="UINC01042741">
    <property type="protein sequence ID" value="SVB45774.1"/>
    <property type="molecule type" value="Genomic_DNA"/>
</dbReference>
<dbReference type="AlphaFoldDB" id="A0A382E6N6"/>
<protein>
    <recommendedName>
        <fullName evidence="1">3-keto-alpha-glucoside-1,2-lyase/3-keto-2-hydroxy-glucal hydratase domain-containing protein</fullName>
    </recommendedName>
</protein>
<dbReference type="InterPro" id="IPR010496">
    <property type="entry name" value="AL/BT2_dom"/>
</dbReference>
<name>A0A382E6N6_9ZZZZ</name>
<dbReference type="Pfam" id="PF06439">
    <property type="entry name" value="3keto-disac_hyd"/>
    <property type="match status" value="1"/>
</dbReference>
<feature type="domain" description="3-keto-alpha-glucoside-1,2-lyase/3-keto-2-hydroxy-glucal hydratase" evidence="1">
    <location>
        <begin position="96"/>
        <end position="234"/>
    </location>
</feature>
<evidence type="ECO:0000259" key="1">
    <source>
        <dbReference type="Pfam" id="PF06439"/>
    </source>
</evidence>
<gene>
    <name evidence="2" type="ORF">METZ01_LOCUS198628</name>
</gene>
<sequence length="351" mass="38865">MYNLINTVPSSSVARINSIYLQEMKTTLSLSFIGMGVLCLAGCEQFRQFQLDERNKNAKGYKELGLFNQDPNALANLPKVEIAPKAPKVHATNKVGWIPLFNGKDLTGWEETDYAGRGKVAVKSGELHIENGLVITGVNFTNKTILPKTNYEITYQAKKVNGSDFFALLTFPVGEKHASFVTGGWGGAVTGVSSINSMDASENNTTIYLKYNKDQWYTFRLRVTPENLSVWMNPKEHLIPLNATVASIVKAYVEEAAKAGQKLTPKLAEAILRKLNPELDANIPARDTIYFPGEAQIIDENIEDKVVEMRPGEIELSAPLGFATFQSYGVIRNVRLRKLPPAPAKKTPEKK</sequence>
<organism evidence="2">
    <name type="scientific">marine metagenome</name>
    <dbReference type="NCBI Taxonomy" id="408172"/>
    <lineage>
        <taxon>unclassified sequences</taxon>
        <taxon>metagenomes</taxon>
        <taxon>ecological metagenomes</taxon>
    </lineage>
</organism>
<reference evidence="2" key="1">
    <citation type="submission" date="2018-05" db="EMBL/GenBank/DDBJ databases">
        <authorList>
            <person name="Lanie J.A."/>
            <person name="Ng W.-L."/>
            <person name="Kazmierczak K.M."/>
            <person name="Andrzejewski T.M."/>
            <person name="Davidsen T.M."/>
            <person name="Wayne K.J."/>
            <person name="Tettelin H."/>
            <person name="Glass J.I."/>
            <person name="Rusch D."/>
            <person name="Podicherti R."/>
            <person name="Tsui H.-C.T."/>
            <person name="Winkler M.E."/>
        </authorList>
    </citation>
    <scope>NUCLEOTIDE SEQUENCE</scope>
</reference>
<evidence type="ECO:0000313" key="2">
    <source>
        <dbReference type="EMBL" id="SVB45774.1"/>
    </source>
</evidence>
<dbReference type="GO" id="GO:0016787">
    <property type="term" value="F:hydrolase activity"/>
    <property type="evidence" value="ECO:0007669"/>
    <property type="project" value="InterPro"/>
</dbReference>
<accession>A0A382E6N6</accession>
<proteinExistence type="predicted"/>
<dbReference type="Gene3D" id="2.60.120.560">
    <property type="entry name" value="Exo-inulinase, domain 1"/>
    <property type="match status" value="1"/>
</dbReference>